<keyword evidence="3" id="KW-1185">Reference proteome</keyword>
<proteinExistence type="predicted"/>
<comment type="caution">
    <text evidence="2">The sequence shown here is derived from an EMBL/GenBank/DDBJ whole genome shotgun (WGS) entry which is preliminary data.</text>
</comment>
<evidence type="ECO:0000256" key="1">
    <source>
        <dbReference type="SAM" id="MobiDB-lite"/>
    </source>
</evidence>
<feature type="compositionally biased region" description="Low complexity" evidence="1">
    <location>
        <begin position="1"/>
        <end position="11"/>
    </location>
</feature>
<feature type="region of interest" description="Disordered" evidence="1">
    <location>
        <begin position="1"/>
        <end position="20"/>
    </location>
</feature>
<sequence length="235" mass="26468">NNNNNNNNHNNDTSNQAESHVTALRKRDLNTASDLILNGVQLLSNDIDFYNIHDYAMFVQPALLPQWWFNKLQQRSIKTINNSSSRLWAKVRAVTYMTSLGHRTGSWYSDDQTEKSPIDDISLSDDNDDKNNKANIQLNDLHDYHKTDIVIPLRRSFSSNAYVQHNEIYSTTLARSCSTTLINSSGHLSNYSPVELSSAPPPSLSSPPSPSTLPSSTSPLRSSSRVYRFLHCTIL</sequence>
<feature type="region of interest" description="Disordered" evidence="1">
    <location>
        <begin position="108"/>
        <end position="128"/>
    </location>
</feature>
<protein>
    <submittedName>
        <fullName evidence="2">Uncharacterized protein</fullName>
    </submittedName>
</protein>
<name>A0A820TX89_9BILA</name>
<accession>A0A820TX89</accession>
<dbReference type="Proteomes" id="UP000663866">
    <property type="component" value="Unassembled WGS sequence"/>
</dbReference>
<evidence type="ECO:0000313" key="3">
    <source>
        <dbReference type="Proteomes" id="UP000663866"/>
    </source>
</evidence>
<feature type="compositionally biased region" description="Pro residues" evidence="1">
    <location>
        <begin position="199"/>
        <end position="211"/>
    </location>
</feature>
<dbReference type="EMBL" id="CAJOBG010050137">
    <property type="protein sequence ID" value="CAF4477980.1"/>
    <property type="molecule type" value="Genomic_DNA"/>
</dbReference>
<dbReference type="AlphaFoldDB" id="A0A820TX89"/>
<feature type="non-terminal residue" evidence="2">
    <location>
        <position position="1"/>
    </location>
</feature>
<feature type="region of interest" description="Disordered" evidence="1">
    <location>
        <begin position="193"/>
        <end position="220"/>
    </location>
</feature>
<organism evidence="2 3">
    <name type="scientific">Rotaria magnacalcarata</name>
    <dbReference type="NCBI Taxonomy" id="392030"/>
    <lineage>
        <taxon>Eukaryota</taxon>
        <taxon>Metazoa</taxon>
        <taxon>Spiralia</taxon>
        <taxon>Gnathifera</taxon>
        <taxon>Rotifera</taxon>
        <taxon>Eurotatoria</taxon>
        <taxon>Bdelloidea</taxon>
        <taxon>Philodinida</taxon>
        <taxon>Philodinidae</taxon>
        <taxon>Rotaria</taxon>
    </lineage>
</organism>
<evidence type="ECO:0000313" key="2">
    <source>
        <dbReference type="EMBL" id="CAF4477980.1"/>
    </source>
</evidence>
<reference evidence="2" key="1">
    <citation type="submission" date="2021-02" db="EMBL/GenBank/DDBJ databases">
        <authorList>
            <person name="Nowell W R."/>
        </authorList>
    </citation>
    <scope>NUCLEOTIDE SEQUENCE</scope>
</reference>
<gene>
    <name evidence="2" type="ORF">OVN521_LOCUS39433</name>
</gene>